<accession>A0A1L7CDL8</accession>
<dbReference type="STRING" id="1431546.CAQU_01480"/>
<evidence type="ECO:0000313" key="3">
    <source>
        <dbReference type="Proteomes" id="UP000185478"/>
    </source>
</evidence>
<dbReference type="KEGG" id="caqu:CAQU_01480"/>
<feature type="region of interest" description="Disordered" evidence="1">
    <location>
        <begin position="53"/>
        <end position="84"/>
    </location>
</feature>
<dbReference type="EMBL" id="CP009245">
    <property type="protein sequence ID" value="APT83960.1"/>
    <property type="molecule type" value="Genomic_DNA"/>
</dbReference>
<name>A0A1L7CDL8_9CORY</name>
<dbReference type="Proteomes" id="UP000185478">
    <property type="component" value="Chromosome"/>
</dbReference>
<gene>
    <name evidence="2" type="ORF">CAQU_01480</name>
</gene>
<reference evidence="2 3" key="1">
    <citation type="submission" date="2014-08" db="EMBL/GenBank/DDBJ databases">
        <title>Complete genome sequence of Corynebacterium aquilae S-613T(T) (=DSM 44791(T)), isolated from the choana of a healthy golden eagle.</title>
        <authorList>
            <person name="Ruckert C."/>
            <person name="Albersmeier A."/>
            <person name="Winkler A."/>
            <person name="Kalinowski J."/>
        </authorList>
    </citation>
    <scope>NUCLEOTIDE SEQUENCE [LARGE SCALE GENOMIC DNA]</scope>
    <source>
        <strain evidence="2 3">S-613</strain>
    </source>
</reference>
<keyword evidence="3" id="KW-1185">Reference proteome</keyword>
<organism evidence="2 3">
    <name type="scientific">Corynebacterium aquilae DSM 44791</name>
    <dbReference type="NCBI Taxonomy" id="1431546"/>
    <lineage>
        <taxon>Bacteria</taxon>
        <taxon>Bacillati</taxon>
        <taxon>Actinomycetota</taxon>
        <taxon>Actinomycetes</taxon>
        <taxon>Mycobacteriales</taxon>
        <taxon>Corynebacteriaceae</taxon>
        <taxon>Corynebacterium</taxon>
    </lineage>
</organism>
<sequence>MARVILLILIIATIVAFWVAFRPKRVQPSQQPMIKGPDDDEEFLWKLERDAFKKRREQDRKQHPDERPQEGPGDGRAGEAHPEA</sequence>
<proteinExistence type="predicted"/>
<evidence type="ECO:0000313" key="2">
    <source>
        <dbReference type="EMBL" id="APT83960.1"/>
    </source>
</evidence>
<dbReference type="RefSeq" id="WP_075728230.1">
    <property type="nucleotide sequence ID" value="NZ_CP009245.1"/>
</dbReference>
<protein>
    <submittedName>
        <fullName evidence="2">Uncharacterized protein</fullName>
    </submittedName>
</protein>
<dbReference type="AlphaFoldDB" id="A0A1L7CDL8"/>
<evidence type="ECO:0000256" key="1">
    <source>
        <dbReference type="SAM" id="MobiDB-lite"/>
    </source>
</evidence>
<feature type="compositionally biased region" description="Basic and acidic residues" evidence="1">
    <location>
        <begin position="53"/>
        <end position="69"/>
    </location>
</feature>